<dbReference type="PANTHER" id="PTHR21964">
    <property type="entry name" value="BREAST CANCER METASTASIS-SUPPRESSOR 1"/>
    <property type="match status" value="1"/>
</dbReference>
<dbReference type="Proteomes" id="UP001318040">
    <property type="component" value="Chromosome 29"/>
</dbReference>
<reference evidence="10" key="1">
    <citation type="submission" date="2025-08" db="UniProtKB">
        <authorList>
            <consortium name="RefSeq"/>
        </authorList>
    </citation>
    <scope>IDENTIFICATION</scope>
    <source>
        <tissue evidence="10">Sperm</tissue>
    </source>
</reference>
<feature type="coiled-coil region" evidence="7">
    <location>
        <begin position="133"/>
        <end position="172"/>
    </location>
</feature>
<evidence type="ECO:0000256" key="4">
    <source>
        <dbReference type="ARBA" id="ARBA00023163"/>
    </source>
</evidence>
<name>A0AAJ7TKJ8_PETMA</name>
<evidence type="ECO:0000256" key="3">
    <source>
        <dbReference type="ARBA" id="ARBA00023015"/>
    </source>
</evidence>
<keyword evidence="2" id="KW-0678">Repressor</keyword>
<protein>
    <submittedName>
        <fullName evidence="10">Breast cancer metastasis-suppressor 1-like protein-A isoform X1</fullName>
    </submittedName>
</protein>
<keyword evidence="9" id="KW-1185">Reference proteome</keyword>
<evidence type="ECO:0000256" key="5">
    <source>
        <dbReference type="ARBA" id="ARBA00023242"/>
    </source>
</evidence>
<dbReference type="SMART" id="SM01401">
    <property type="entry name" value="Sds3"/>
    <property type="match status" value="1"/>
</dbReference>
<keyword evidence="5" id="KW-0539">Nucleus</keyword>
<keyword evidence="3" id="KW-0805">Transcription regulation</keyword>
<evidence type="ECO:0000256" key="2">
    <source>
        <dbReference type="ARBA" id="ARBA00022491"/>
    </source>
</evidence>
<dbReference type="RefSeq" id="XP_032818551.1">
    <property type="nucleotide sequence ID" value="XM_032962660.1"/>
</dbReference>
<evidence type="ECO:0000256" key="6">
    <source>
        <dbReference type="ARBA" id="ARBA00038256"/>
    </source>
</evidence>
<keyword evidence="4" id="KW-0804">Transcription</keyword>
<sequence length="254" mass="29761">MPSLSKTVGSKREERAVGYMSRFALERDESSDAGSSLSATEDDDASSELDENDCERRRMECLDEMSDLEQQFMDIRDHRLYRERLNQVDSKLEEVTAERGPEYMEPLNALRRNMEIRTEVAGVYRELCLIGVKNKYECEKQAAMQNLQNEKVLVFEALRGDLEERIRRLEEDRCNADITSEQWGDDTPSKWNKRKSDVFGAAKRKKPVTVASPYIVYMLKEVDILEDWTAIKKCYNNHYPHWRGIGQENRWNQD</sequence>
<gene>
    <name evidence="10" type="primary">LOC116947187</name>
</gene>
<dbReference type="AlphaFoldDB" id="A0AAJ7TKJ8"/>
<evidence type="ECO:0000256" key="8">
    <source>
        <dbReference type="SAM" id="MobiDB-lite"/>
    </source>
</evidence>
<evidence type="ECO:0000256" key="1">
    <source>
        <dbReference type="ARBA" id="ARBA00004123"/>
    </source>
</evidence>
<evidence type="ECO:0000313" key="9">
    <source>
        <dbReference type="Proteomes" id="UP001318040"/>
    </source>
</evidence>
<feature type="region of interest" description="Disordered" evidence="8">
    <location>
        <begin position="20"/>
        <end position="54"/>
    </location>
</feature>
<dbReference type="GO" id="GO:0010468">
    <property type="term" value="P:regulation of gene expression"/>
    <property type="evidence" value="ECO:0007669"/>
    <property type="project" value="UniProtKB-ARBA"/>
</dbReference>
<evidence type="ECO:0000313" key="10">
    <source>
        <dbReference type="RefSeq" id="XP_032818551.1"/>
    </source>
</evidence>
<accession>A0AAJ7TKJ8</accession>
<dbReference type="KEGG" id="pmrn:116947187"/>
<dbReference type="FunFam" id="1.20.5.1500:FF:000002">
    <property type="entry name" value="breast cancer metastasis-suppressor 1-like protein-A"/>
    <property type="match status" value="1"/>
</dbReference>
<evidence type="ECO:0000256" key="7">
    <source>
        <dbReference type="SAM" id="Coils"/>
    </source>
</evidence>
<dbReference type="GO" id="GO:0005654">
    <property type="term" value="C:nucleoplasm"/>
    <property type="evidence" value="ECO:0007669"/>
    <property type="project" value="UniProtKB-ARBA"/>
</dbReference>
<dbReference type="Gene3D" id="1.20.5.1500">
    <property type="match status" value="1"/>
</dbReference>
<comment type="similarity">
    <text evidence="6">Belongs to the BRMS1 family.</text>
</comment>
<feature type="compositionally biased region" description="Acidic residues" evidence="8">
    <location>
        <begin position="40"/>
        <end position="53"/>
    </location>
</feature>
<proteinExistence type="inferred from homology"/>
<comment type="subcellular location">
    <subcellularLocation>
        <location evidence="1">Nucleus</location>
    </subcellularLocation>
</comment>
<dbReference type="InterPro" id="IPR013907">
    <property type="entry name" value="Sds3"/>
</dbReference>
<dbReference type="Pfam" id="PF08598">
    <property type="entry name" value="Sds3"/>
    <property type="match status" value="1"/>
</dbReference>
<organism evidence="9 10">
    <name type="scientific">Petromyzon marinus</name>
    <name type="common">Sea lamprey</name>
    <dbReference type="NCBI Taxonomy" id="7757"/>
    <lineage>
        <taxon>Eukaryota</taxon>
        <taxon>Metazoa</taxon>
        <taxon>Chordata</taxon>
        <taxon>Craniata</taxon>
        <taxon>Vertebrata</taxon>
        <taxon>Cyclostomata</taxon>
        <taxon>Hyperoartia</taxon>
        <taxon>Petromyzontiformes</taxon>
        <taxon>Petromyzontidae</taxon>
        <taxon>Petromyzon</taxon>
    </lineage>
</organism>
<keyword evidence="7" id="KW-0175">Coiled coil</keyword>